<evidence type="ECO:0000256" key="2">
    <source>
        <dbReference type="ARBA" id="ARBA00022679"/>
    </source>
</evidence>
<dbReference type="GO" id="GO:0016746">
    <property type="term" value="F:acyltransferase activity"/>
    <property type="evidence" value="ECO:0007669"/>
    <property type="project" value="UniProtKB-KW"/>
</dbReference>
<dbReference type="Proteomes" id="UP001229832">
    <property type="component" value="Chromosome"/>
</dbReference>
<dbReference type="PANTHER" id="PTHR36449">
    <property type="entry name" value="ACETYLTRANSFERASE-RELATED"/>
    <property type="match status" value="1"/>
</dbReference>
<gene>
    <name evidence="4" type="ORF">LACZS2_002616</name>
</gene>
<keyword evidence="5" id="KW-1185">Reference proteome</keyword>
<dbReference type="AlphaFoldDB" id="A0ABD7Z8B4"/>
<dbReference type="InterPro" id="IPR016181">
    <property type="entry name" value="Acyl_CoA_acyltransferase"/>
</dbReference>
<evidence type="ECO:0000256" key="1">
    <source>
        <dbReference type="ARBA" id="ARBA00022649"/>
    </source>
</evidence>
<keyword evidence="2" id="KW-0808">Transferase</keyword>
<evidence type="ECO:0000313" key="4">
    <source>
        <dbReference type="EMBL" id="WLV83380.1"/>
    </source>
</evidence>
<dbReference type="RefSeq" id="WP_070651315.1">
    <property type="nucleotide sequence ID" value="NZ_CP132484.1"/>
</dbReference>
<reference evidence="4 5" key="1">
    <citation type="submission" date="2023-08" db="EMBL/GenBank/DDBJ databases">
        <authorList>
            <person name="Buchebner-Jance M."/>
        </authorList>
    </citation>
    <scope>NUCLEOTIDE SEQUENCE [LARGE SCALE GENOMIC DNA]</scope>
    <source>
        <strain evidence="4 5">NCIMB 15475</strain>
    </source>
</reference>
<evidence type="ECO:0000256" key="3">
    <source>
        <dbReference type="ARBA" id="ARBA00023315"/>
    </source>
</evidence>
<dbReference type="EMBL" id="CP132485">
    <property type="protein sequence ID" value="WLV83380.1"/>
    <property type="molecule type" value="Genomic_DNA"/>
</dbReference>
<protein>
    <submittedName>
        <fullName evidence="4">GNAT family N-acetyltransferase</fullName>
    </submittedName>
</protein>
<evidence type="ECO:0000313" key="5">
    <source>
        <dbReference type="Proteomes" id="UP001229832"/>
    </source>
</evidence>
<dbReference type="Gene3D" id="3.40.630.30">
    <property type="match status" value="1"/>
</dbReference>
<keyword evidence="1" id="KW-1277">Toxin-antitoxin system</keyword>
<accession>A0ABD7Z8B4</accession>
<organism evidence="4 5">
    <name type="scientific">Lacticaseibacillus zeae subsp. silagei</name>
    <dbReference type="NCBI Taxonomy" id="3068307"/>
    <lineage>
        <taxon>Bacteria</taxon>
        <taxon>Bacillati</taxon>
        <taxon>Bacillota</taxon>
        <taxon>Bacilli</taxon>
        <taxon>Lactobacillales</taxon>
        <taxon>Lactobacillaceae</taxon>
        <taxon>Lacticaseibacillus</taxon>
    </lineage>
</organism>
<proteinExistence type="predicted"/>
<dbReference type="GeneID" id="93270297"/>
<name>A0ABD7Z8B4_LACZE</name>
<sequence>MDADHCKFETNALLSSIADNRKFSSGEPVIDAFFHEKAEQSDAEFHTQTTLMFADHNLVGFYSSSVRTFEIRYPDFKDFVREEMLRPEELDAMETGDELSYPAINLQYFAINQNRQRNGLGRIMMRTFLSEIAAAYLDHGLGFSGVFLYALPDAVIFYQKSGFRVLNGIDFENGPDLQQYPMFLSTKKVLDYYAEG</sequence>
<dbReference type="PANTHER" id="PTHR36449:SF1">
    <property type="entry name" value="ACETYLTRANSFERASE"/>
    <property type="match status" value="1"/>
</dbReference>
<dbReference type="SUPFAM" id="SSF55729">
    <property type="entry name" value="Acyl-CoA N-acyltransferases (Nat)"/>
    <property type="match status" value="1"/>
</dbReference>
<keyword evidence="3" id="KW-0012">Acyltransferase</keyword>